<dbReference type="Gene3D" id="1.20.1280.50">
    <property type="match status" value="1"/>
</dbReference>
<keyword evidence="3" id="KW-1185">Reference proteome</keyword>
<feature type="domain" description="F-box" evidence="1">
    <location>
        <begin position="36"/>
        <end position="92"/>
    </location>
</feature>
<reference evidence="2 3" key="1">
    <citation type="submission" date="2024-05" db="EMBL/GenBank/DDBJ databases">
        <title>A draft genome resource for the thread blight pathogen Marasmius tenuissimus strain MS-2.</title>
        <authorList>
            <person name="Yulfo-Soto G.E."/>
            <person name="Baruah I.K."/>
            <person name="Amoako-Attah I."/>
            <person name="Bukari Y."/>
            <person name="Meinhardt L.W."/>
            <person name="Bailey B.A."/>
            <person name="Cohen S.P."/>
        </authorList>
    </citation>
    <scope>NUCLEOTIDE SEQUENCE [LARGE SCALE GENOMIC DNA]</scope>
    <source>
        <strain evidence="2 3">MS-2</strain>
    </source>
</reference>
<sequence length="365" mass="40436">MSTRFTSLLSSQNLIPTYVHHSSTRASIRNYPAHGSGPISTLPPELLLRIFFRLRPDHSYESRITRTTLAFTQVCQTWRSLALSTAKLWSTIDLCTRSQQYTEVCFSRSLSGEADISIAATKPKAFESSAQAAGSSSLANARNRIRKLEAALYPSSMNKLFRFAIGDDVKKGVGAESAGQTVEASDSVELTFENLTHLDLAVRYPFPSTTGNFDLSFLRIPAIQILSLDGVELGWASIIYDVQNRQRYLPTNLKLSLFRVHIEPNDLLALIQLSSEVFLEDVVVPDISDWQDSKVCPPDLEEITIISQSQVFVDAFLSILSLPMTTRVAKRVRNVSHVQFDFLGAQAGNWLGGFGGWHSMEALGA</sequence>
<evidence type="ECO:0000313" key="3">
    <source>
        <dbReference type="Proteomes" id="UP001437256"/>
    </source>
</evidence>
<dbReference type="PROSITE" id="PS50181">
    <property type="entry name" value="FBOX"/>
    <property type="match status" value="1"/>
</dbReference>
<dbReference type="Proteomes" id="UP001437256">
    <property type="component" value="Unassembled WGS sequence"/>
</dbReference>
<organism evidence="2 3">
    <name type="scientific">Marasmius tenuissimus</name>
    <dbReference type="NCBI Taxonomy" id="585030"/>
    <lineage>
        <taxon>Eukaryota</taxon>
        <taxon>Fungi</taxon>
        <taxon>Dikarya</taxon>
        <taxon>Basidiomycota</taxon>
        <taxon>Agaricomycotina</taxon>
        <taxon>Agaricomycetes</taxon>
        <taxon>Agaricomycetidae</taxon>
        <taxon>Agaricales</taxon>
        <taxon>Marasmiineae</taxon>
        <taxon>Marasmiaceae</taxon>
        <taxon>Marasmius</taxon>
    </lineage>
</organism>
<name>A0ABR2ZVH8_9AGAR</name>
<comment type="caution">
    <text evidence="2">The sequence shown here is derived from an EMBL/GenBank/DDBJ whole genome shotgun (WGS) entry which is preliminary data.</text>
</comment>
<gene>
    <name evidence="2" type="ORF">AAF712_007369</name>
</gene>
<dbReference type="Pfam" id="PF12937">
    <property type="entry name" value="F-box-like"/>
    <property type="match status" value="1"/>
</dbReference>
<dbReference type="SUPFAM" id="SSF81383">
    <property type="entry name" value="F-box domain"/>
    <property type="match status" value="1"/>
</dbReference>
<proteinExistence type="predicted"/>
<protein>
    <recommendedName>
        <fullName evidence="1">F-box domain-containing protein</fullName>
    </recommendedName>
</protein>
<evidence type="ECO:0000313" key="2">
    <source>
        <dbReference type="EMBL" id="KAL0065591.1"/>
    </source>
</evidence>
<evidence type="ECO:0000259" key="1">
    <source>
        <dbReference type="PROSITE" id="PS50181"/>
    </source>
</evidence>
<dbReference type="InterPro" id="IPR036047">
    <property type="entry name" value="F-box-like_dom_sf"/>
</dbReference>
<dbReference type="EMBL" id="JBBXMP010000045">
    <property type="protein sequence ID" value="KAL0065591.1"/>
    <property type="molecule type" value="Genomic_DNA"/>
</dbReference>
<accession>A0ABR2ZVH8</accession>
<dbReference type="InterPro" id="IPR001810">
    <property type="entry name" value="F-box_dom"/>
</dbReference>